<feature type="region of interest" description="Disordered" evidence="1">
    <location>
        <begin position="381"/>
        <end position="447"/>
    </location>
</feature>
<reference evidence="2 3" key="1">
    <citation type="journal article" date="2018" name="Front. Microbiol.">
        <title>Genome-Wide Analysis of Corynespora cassiicola Leaf Fall Disease Putative Effectors.</title>
        <authorList>
            <person name="Lopez D."/>
            <person name="Ribeiro S."/>
            <person name="Label P."/>
            <person name="Fumanal B."/>
            <person name="Venisse J.S."/>
            <person name="Kohler A."/>
            <person name="de Oliveira R.R."/>
            <person name="Labutti K."/>
            <person name="Lipzen A."/>
            <person name="Lail K."/>
            <person name="Bauer D."/>
            <person name="Ohm R.A."/>
            <person name="Barry K.W."/>
            <person name="Spatafora J."/>
            <person name="Grigoriev I.V."/>
            <person name="Martin F.M."/>
            <person name="Pujade-Renaud V."/>
        </authorList>
    </citation>
    <scope>NUCLEOTIDE SEQUENCE [LARGE SCALE GENOMIC DNA]</scope>
    <source>
        <strain evidence="2 3">Philippines</strain>
    </source>
</reference>
<gene>
    <name evidence="2" type="ORF">BS50DRAFT_574111</name>
</gene>
<sequence>MTVHSTTKKPSPLSLPQYHLQSGESDSDPDQLDQFSTPLLEEGDPLLPASQLSSDMARVTSTHKARRRSSSDLMLAARRYREATDDSSQTAFLISNSTPGPGTYKPLSLDHRLPMRSHSALETEEPVSRYHDPAIDSATLQQQLVEQTKHVGLAPARPWRVRSARATSTPFQWTNPQSPEPGFMWFPVRTKSDPSTSSKALPRPKIPGKDLPLKPIMKKKSKSATATPPDEFNASSVDSSKSQKLRRVKTVDFEESSKKLLKLPPLKAWSSETDPNPSAGNVSAPERRSSRGGSKQEKPADKSKPSPPFYRRPVKSTPADPAITRTDVHVVAIAPSWCAEDDIPDEGGIDPATPTMQIVESKSGCYEVIWDDVPSEYDVRSRRRSSSAGQVLQSVGSTAARGLDRVNSKLTEWSWGRGTSSSSSPSSPSFNPQIVVFPGDDSRAPQYDCTIDDEDLIIIAPPNSEMTSATPSSRPSRPASAPTSRSASYEEPQLDSTMGDGWVGNDKRDSIQEPLMFPNPEAGTARKLLTPNRGTKRPPSFRRLSNIEENEMKFRGHGDSVALAHSRVINAGGVSPGLFKHRDSVALVRKRMHARNHAISNAIKIPHSRDSSSEPLNDMNETRPLPSPSAVKSKAAKALKNSDPASMLLPQVSSSRHIRIVE</sequence>
<feature type="compositionally biased region" description="Polar residues" evidence="1">
    <location>
        <begin position="386"/>
        <end position="397"/>
    </location>
</feature>
<dbReference type="AlphaFoldDB" id="A0A2T2NPN9"/>
<feature type="region of interest" description="Disordered" evidence="1">
    <location>
        <begin position="607"/>
        <end position="662"/>
    </location>
</feature>
<feature type="region of interest" description="Disordered" evidence="1">
    <location>
        <begin position="463"/>
        <end position="541"/>
    </location>
</feature>
<evidence type="ECO:0000256" key="1">
    <source>
        <dbReference type="SAM" id="MobiDB-lite"/>
    </source>
</evidence>
<feature type="compositionally biased region" description="Polar residues" evidence="1">
    <location>
        <begin position="50"/>
        <end position="60"/>
    </location>
</feature>
<organism evidence="2 3">
    <name type="scientific">Corynespora cassiicola Philippines</name>
    <dbReference type="NCBI Taxonomy" id="1448308"/>
    <lineage>
        <taxon>Eukaryota</taxon>
        <taxon>Fungi</taxon>
        <taxon>Dikarya</taxon>
        <taxon>Ascomycota</taxon>
        <taxon>Pezizomycotina</taxon>
        <taxon>Dothideomycetes</taxon>
        <taxon>Pleosporomycetidae</taxon>
        <taxon>Pleosporales</taxon>
        <taxon>Corynesporascaceae</taxon>
        <taxon>Corynespora</taxon>
    </lineage>
</organism>
<feature type="compositionally biased region" description="Polar residues" evidence="1">
    <location>
        <begin position="165"/>
        <end position="177"/>
    </location>
</feature>
<dbReference type="STRING" id="1448308.A0A2T2NPN9"/>
<accession>A0A2T2NPN9</accession>
<dbReference type="Proteomes" id="UP000240883">
    <property type="component" value="Unassembled WGS sequence"/>
</dbReference>
<feature type="compositionally biased region" description="Low complexity" evidence="1">
    <location>
        <begin position="467"/>
        <end position="487"/>
    </location>
</feature>
<feature type="compositionally biased region" description="Basic and acidic residues" evidence="1">
    <location>
        <begin position="285"/>
        <end position="304"/>
    </location>
</feature>
<feature type="compositionally biased region" description="Polar residues" evidence="1">
    <location>
        <begin position="233"/>
        <end position="242"/>
    </location>
</feature>
<feature type="region of interest" description="Disordered" evidence="1">
    <location>
        <begin position="116"/>
        <end position="135"/>
    </location>
</feature>
<name>A0A2T2NPN9_CORCC</name>
<dbReference type="OrthoDB" id="3944862at2759"/>
<feature type="region of interest" description="Disordered" evidence="1">
    <location>
        <begin position="165"/>
        <end position="326"/>
    </location>
</feature>
<evidence type="ECO:0000313" key="2">
    <source>
        <dbReference type="EMBL" id="PSN67412.1"/>
    </source>
</evidence>
<feature type="compositionally biased region" description="Basic and acidic residues" evidence="1">
    <location>
        <begin position="249"/>
        <end position="258"/>
    </location>
</feature>
<feature type="region of interest" description="Disordered" evidence="1">
    <location>
        <begin position="1"/>
        <end position="110"/>
    </location>
</feature>
<feature type="compositionally biased region" description="Low complexity" evidence="1">
    <location>
        <begin position="628"/>
        <end position="642"/>
    </location>
</feature>
<keyword evidence="3" id="KW-1185">Reference proteome</keyword>
<feature type="compositionally biased region" description="Low complexity" evidence="1">
    <location>
        <begin position="420"/>
        <end position="429"/>
    </location>
</feature>
<feature type="compositionally biased region" description="Polar residues" evidence="1">
    <location>
        <begin position="86"/>
        <end position="100"/>
    </location>
</feature>
<feature type="compositionally biased region" description="Polar residues" evidence="1">
    <location>
        <begin position="270"/>
        <end position="281"/>
    </location>
</feature>
<evidence type="ECO:0000313" key="3">
    <source>
        <dbReference type="Proteomes" id="UP000240883"/>
    </source>
</evidence>
<dbReference type="EMBL" id="KZ678135">
    <property type="protein sequence ID" value="PSN67412.1"/>
    <property type="molecule type" value="Genomic_DNA"/>
</dbReference>
<proteinExistence type="predicted"/>
<protein>
    <submittedName>
        <fullName evidence="2">Uncharacterized protein</fullName>
    </submittedName>
</protein>